<accession>A0A8J3FSF4</accession>
<dbReference type="InterPro" id="IPR043129">
    <property type="entry name" value="ATPase_NBD"/>
</dbReference>
<comment type="caution">
    <text evidence="3">The sequence shown here is derived from an EMBL/GenBank/DDBJ whole genome shotgun (WGS) entry which is preliminary data.</text>
</comment>
<evidence type="ECO:0008006" key="5">
    <source>
        <dbReference type="Google" id="ProtNLM"/>
    </source>
</evidence>
<dbReference type="PANTHER" id="PTHR18964">
    <property type="entry name" value="ROK (REPRESSOR, ORF, KINASE) FAMILY"/>
    <property type="match status" value="1"/>
</dbReference>
<dbReference type="InterPro" id="IPR036388">
    <property type="entry name" value="WH-like_DNA-bd_sf"/>
</dbReference>
<keyword evidence="4" id="KW-1185">Reference proteome</keyword>
<dbReference type="PANTHER" id="PTHR18964:SF149">
    <property type="entry name" value="BIFUNCTIONAL UDP-N-ACETYLGLUCOSAMINE 2-EPIMERASE_N-ACETYLMANNOSAMINE KINASE"/>
    <property type="match status" value="1"/>
</dbReference>
<reference evidence="3" key="1">
    <citation type="journal article" date="2014" name="Int. J. Syst. Evol. Microbiol.">
        <title>Complete genome sequence of Corynebacterium casei LMG S-19264T (=DSM 44701T), isolated from a smear-ripened cheese.</title>
        <authorList>
            <consortium name="US DOE Joint Genome Institute (JGI-PGF)"/>
            <person name="Walter F."/>
            <person name="Albersmeier A."/>
            <person name="Kalinowski J."/>
            <person name="Ruckert C."/>
        </authorList>
    </citation>
    <scope>NUCLEOTIDE SEQUENCE</scope>
    <source>
        <strain evidence="3">CGMCC 4.5737</strain>
    </source>
</reference>
<evidence type="ECO:0000256" key="2">
    <source>
        <dbReference type="SAM" id="MobiDB-lite"/>
    </source>
</evidence>
<dbReference type="Pfam" id="PF00480">
    <property type="entry name" value="ROK"/>
    <property type="match status" value="1"/>
</dbReference>
<dbReference type="Gene3D" id="3.30.420.40">
    <property type="match status" value="2"/>
</dbReference>
<dbReference type="EMBL" id="BMMK01000001">
    <property type="protein sequence ID" value="GGM34895.1"/>
    <property type="molecule type" value="Genomic_DNA"/>
</dbReference>
<dbReference type="SUPFAM" id="SSF53067">
    <property type="entry name" value="Actin-like ATPase domain"/>
    <property type="match status" value="1"/>
</dbReference>
<dbReference type="AlphaFoldDB" id="A0A8J3FSF4"/>
<dbReference type="SUPFAM" id="SSF46785">
    <property type="entry name" value="Winged helix' DNA-binding domain"/>
    <property type="match status" value="1"/>
</dbReference>
<evidence type="ECO:0000313" key="4">
    <source>
        <dbReference type="Proteomes" id="UP000637578"/>
    </source>
</evidence>
<dbReference type="InterPro" id="IPR036390">
    <property type="entry name" value="WH_DNA-bd_sf"/>
</dbReference>
<dbReference type="Gene3D" id="1.10.10.10">
    <property type="entry name" value="Winged helix-like DNA-binding domain superfamily/Winged helix DNA-binding domain"/>
    <property type="match status" value="1"/>
</dbReference>
<dbReference type="Proteomes" id="UP000637578">
    <property type="component" value="Unassembled WGS sequence"/>
</dbReference>
<organism evidence="3 4">
    <name type="scientific">Longimycelium tulufanense</name>
    <dbReference type="NCBI Taxonomy" id="907463"/>
    <lineage>
        <taxon>Bacteria</taxon>
        <taxon>Bacillati</taxon>
        <taxon>Actinomycetota</taxon>
        <taxon>Actinomycetes</taxon>
        <taxon>Pseudonocardiales</taxon>
        <taxon>Pseudonocardiaceae</taxon>
        <taxon>Longimycelium</taxon>
    </lineage>
</organism>
<evidence type="ECO:0000256" key="1">
    <source>
        <dbReference type="ARBA" id="ARBA00006479"/>
    </source>
</evidence>
<reference evidence="3" key="2">
    <citation type="submission" date="2020-09" db="EMBL/GenBank/DDBJ databases">
        <authorList>
            <person name="Sun Q."/>
            <person name="Zhou Y."/>
        </authorList>
    </citation>
    <scope>NUCLEOTIDE SEQUENCE</scope>
    <source>
        <strain evidence="3">CGMCC 4.5737</strain>
    </source>
</reference>
<name>A0A8J3FSF4_9PSEU</name>
<comment type="similarity">
    <text evidence="1">Belongs to the ROK (NagC/XylR) family.</text>
</comment>
<protein>
    <recommendedName>
        <fullName evidence="5">ROK family transcriptional regulator</fullName>
    </recommendedName>
</protein>
<gene>
    <name evidence="3" type="ORF">GCM10012275_02670</name>
</gene>
<sequence>MAVVRTPQVGNPASMRELNQRLVWDLLRARGATTRPAIAKETGLSKPTVGQALVGLEEAGLVRTAGQHSTGPGRSAVLYEADPSAGHVLGVDIGRERIRLAVADLSGTVASRLDARNGCHSADALVRLVRELANGAVERAGLAPGDVVTTVVGSPGVVDPRSRGLRFAPNLPGWSRAGLLDELTAVLGENLVVENDANLAAVGERQHGAAQGVDDFAYLAVGTGLGIGLVAGGEVFRGAHGAAGEIGYLPFGAGIEELVTVDGPGNEELATTASASPRERGRMEDAAAAAPYWPPRGNSV</sequence>
<proteinExistence type="inferred from homology"/>
<dbReference type="InterPro" id="IPR000600">
    <property type="entry name" value="ROK"/>
</dbReference>
<dbReference type="CDD" id="cd23763">
    <property type="entry name" value="ASKHA_ATPase_ROK"/>
    <property type="match status" value="1"/>
</dbReference>
<evidence type="ECO:0000313" key="3">
    <source>
        <dbReference type="EMBL" id="GGM34895.1"/>
    </source>
</evidence>
<feature type="region of interest" description="Disordered" evidence="2">
    <location>
        <begin position="264"/>
        <end position="300"/>
    </location>
</feature>